<evidence type="ECO:0000313" key="1">
    <source>
        <dbReference type="EMBL" id="CAI0443250.1"/>
    </source>
</evidence>
<gene>
    <name evidence="1" type="ORF">LITE_LOCUS27590</name>
</gene>
<dbReference type="AlphaFoldDB" id="A0AAV0MBR9"/>
<feature type="non-terminal residue" evidence="1">
    <location>
        <position position="86"/>
    </location>
</feature>
<reference evidence="1" key="1">
    <citation type="submission" date="2022-08" db="EMBL/GenBank/DDBJ databases">
        <authorList>
            <person name="Gutierrez-Valencia J."/>
        </authorList>
    </citation>
    <scope>NUCLEOTIDE SEQUENCE</scope>
</reference>
<sequence>MIDERDGLCWLSAERGERGHGLGLCDSLFGFWAQEGKSFGLVGRLGYDDYWAGQHVSVCRFEIRNLGSVKRTLVSEFGTFSFRIPN</sequence>
<protein>
    <submittedName>
        <fullName evidence="1">Uncharacterized protein</fullName>
    </submittedName>
</protein>
<accession>A0AAV0MBR9</accession>
<proteinExistence type="predicted"/>
<dbReference type="EMBL" id="CAMGYJ010000007">
    <property type="protein sequence ID" value="CAI0443250.1"/>
    <property type="molecule type" value="Genomic_DNA"/>
</dbReference>
<evidence type="ECO:0000313" key="2">
    <source>
        <dbReference type="Proteomes" id="UP001154282"/>
    </source>
</evidence>
<comment type="caution">
    <text evidence="1">The sequence shown here is derived from an EMBL/GenBank/DDBJ whole genome shotgun (WGS) entry which is preliminary data.</text>
</comment>
<keyword evidence="2" id="KW-1185">Reference proteome</keyword>
<organism evidence="1 2">
    <name type="scientific">Linum tenue</name>
    <dbReference type="NCBI Taxonomy" id="586396"/>
    <lineage>
        <taxon>Eukaryota</taxon>
        <taxon>Viridiplantae</taxon>
        <taxon>Streptophyta</taxon>
        <taxon>Embryophyta</taxon>
        <taxon>Tracheophyta</taxon>
        <taxon>Spermatophyta</taxon>
        <taxon>Magnoliopsida</taxon>
        <taxon>eudicotyledons</taxon>
        <taxon>Gunneridae</taxon>
        <taxon>Pentapetalae</taxon>
        <taxon>rosids</taxon>
        <taxon>fabids</taxon>
        <taxon>Malpighiales</taxon>
        <taxon>Linaceae</taxon>
        <taxon>Linum</taxon>
    </lineage>
</organism>
<name>A0AAV0MBR9_9ROSI</name>
<dbReference type="Proteomes" id="UP001154282">
    <property type="component" value="Unassembled WGS sequence"/>
</dbReference>